<sequence>MSSTTVDPTVGPAVDPAVDLPQPSAATVLARTCRAEWSRLWTVRSTWWFALATAVTVLGLGLVLGIDVSDAPPDELPEGTAWRGGSITSTFGLYGLLALCAVAATADHATGGIVPTLQATPRRHVLVVARTVVVVAFATLFGSLVVAGSSVIVLGFAPEMGLPVDVGADFLADVAYVYAASTLLAVGTGLLVRNTAGSLVAVLGAMLVLPLMLALLPFQWAVDAAGLLPGTGAMRLLAGEAPVPLSATAAGVTLGVWAAVAVVAGAVRLVRSDADR</sequence>
<organism evidence="2 3">
    <name type="scientific">Nocardioides renjunii</name>
    <dbReference type="NCBI Taxonomy" id="3095075"/>
    <lineage>
        <taxon>Bacteria</taxon>
        <taxon>Bacillati</taxon>
        <taxon>Actinomycetota</taxon>
        <taxon>Actinomycetes</taxon>
        <taxon>Propionibacteriales</taxon>
        <taxon>Nocardioidaceae</taxon>
        <taxon>Nocardioides</taxon>
    </lineage>
</organism>
<reference evidence="2 3" key="1">
    <citation type="submission" date="2023-11" db="EMBL/GenBank/DDBJ databases">
        <title>Novel species in genus Nocardioides.</title>
        <authorList>
            <person name="Zhou H."/>
        </authorList>
    </citation>
    <scope>NUCLEOTIDE SEQUENCE [LARGE SCALE GENOMIC DNA]</scope>
    <source>
        <strain evidence="2 3">S-58</strain>
    </source>
</reference>
<evidence type="ECO:0008006" key="4">
    <source>
        <dbReference type="Google" id="ProtNLM"/>
    </source>
</evidence>
<feature type="transmembrane region" description="Helical" evidence="1">
    <location>
        <begin position="174"/>
        <end position="192"/>
    </location>
</feature>
<feature type="transmembrane region" description="Helical" evidence="1">
    <location>
        <begin position="47"/>
        <end position="66"/>
    </location>
</feature>
<keyword evidence="3" id="KW-1185">Reference proteome</keyword>
<keyword evidence="1" id="KW-0472">Membrane</keyword>
<feature type="transmembrane region" description="Helical" evidence="1">
    <location>
        <begin position="242"/>
        <end position="270"/>
    </location>
</feature>
<gene>
    <name evidence="2" type="ORF">SFC79_00430</name>
</gene>
<keyword evidence="1" id="KW-0812">Transmembrane</keyword>
<evidence type="ECO:0000313" key="2">
    <source>
        <dbReference type="EMBL" id="MDZ5660214.1"/>
    </source>
</evidence>
<feature type="transmembrane region" description="Helical" evidence="1">
    <location>
        <begin position="86"/>
        <end position="106"/>
    </location>
</feature>
<evidence type="ECO:0000313" key="3">
    <source>
        <dbReference type="Proteomes" id="UP001291999"/>
    </source>
</evidence>
<keyword evidence="1" id="KW-1133">Transmembrane helix</keyword>
<name>A0ABU5K5V8_9ACTN</name>
<evidence type="ECO:0000256" key="1">
    <source>
        <dbReference type="SAM" id="Phobius"/>
    </source>
</evidence>
<feature type="transmembrane region" description="Helical" evidence="1">
    <location>
        <begin position="127"/>
        <end position="154"/>
    </location>
</feature>
<feature type="transmembrane region" description="Helical" evidence="1">
    <location>
        <begin position="199"/>
        <end position="222"/>
    </location>
</feature>
<accession>A0ABU5K5V8</accession>
<dbReference type="EMBL" id="JAXQPW010000001">
    <property type="protein sequence ID" value="MDZ5660214.1"/>
    <property type="molecule type" value="Genomic_DNA"/>
</dbReference>
<comment type="caution">
    <text evidence="2">The sequence shown here is derived from an EMBL/GenBank/DDBJ whole genome shotgun (WGS) entry which is preliminary data.</text>
</comment>
<dbReference type="Proteomes" id="UP001291999">
    <property type="component" value="Unassembled WGS sequence"/>
</dbReference>
<proteinExistence type="predicted"/>
<dbReference type="RefSeq" id="WP_322422822.1">
    <property type="nucleotide sequence ID" value="NZ_JAXQPW010000001.1"/>
</dbReference>
<protein>
    <recommendedName>
        <fullName evidence="4">ABC transporter permease</fullName>
    </recommendedName>
</protein>